<feature type="domain" description="CCHC-type" evidence="3">
    <location>
        <begin position="213"/>
        <end position="227"/>
    </location>
</feature>
<feature type="compositionally biased region" description="Polar residues" evidence="2">
    <location>
        <begin position="150"/>
        <end position="170"/>
    </location>
</feature>
<accession>A0AAV0GD94</accession>
<dbReference type="EMBL" id="CAMAPF010001073">
    <property type="protein sequence ID" value="CAH9145323.1"/>
    <property type="molecule type" value="Genomic_DNA"/>
</dbReference>
<feature type="region of interest" description="Disordered" evidence="2">
    <location>
        <begin position="103"/>
        <end position="182"/>
    </location>
</feature>
<keyword evidence="5" id="KW-1185">Reference proteome</keyword>
<dbReference type="Proteomes" id="UP001152523">
    <property type="component" value="Unassembled WGS sequence"/>
</dbReference>
<proteinExistence type="predicted"/>
<keyword evidence="1" id="KW-0863">Zinc-finger</keyword>
<dbReference type="GO" id="GO:0008270">
    <property type="term" value="F:zinc ion binding"/>
    <property type="evidence" value="ECO:0007669"/>
    <property type="project" value="UniProtKB-KW"/>
</dbReference>
<evidence type="ECO:0000259" key="3">
    <source>
        <dbReference type="PROSITE" id="PS50158"/>
    </source>
</evidence>
<evidence type="ECO:0000256" key="1">
    <source>
        <dbReference type="PROSITE-ProRule" id="PRU00047"/>
    </source>
</evidence>
<reference evidence="4" key="1">
    <citation type="submission" date="2022-07" db="EMBL/GenBank/DDBJ databases">
        <authorList>
            <person name="Macas J."/>
            <person name="Novak P."/>
            <person name="Neumann P."/>
        </authorList>
    </citation>
    <scope>NUCLEOTIDE SEQUENCE</scope>
</reference>
<name>A0AAV0GD94_9ASTE</name>
<dbReference type="InterPro" id="IPR001878">
    <property type="entry name" value="Znf_CCHC"/>
</dbReference>
<dbReference type="AlphaFoldDB" id="A0AAV0GD94"/>
<organism evidence="4 5">
    <name type="scientific">Cuscuta epithymum</name>
    <dbReference type="NCBI Taxonomy" id="186058"/>
    <lineage>
        <taxon>Eukaryota</taxon>
        <taxon>Viridiplantae</taxon>
        <taxon>Streptophyta</taxon>
        <taxon>Embryophyta</taxon>
        <taxon>Tracheophyta</taxon>
        <taxon>Spermatophyta</taxon>
        <taxon>Magnoliopsida</taxon>
        <taxon>eudicotyledons</taxon>
        <taxon>Gunneridae</taxon>
        <taxon>Pentapetalae</taxon>
        <taxon>asterids</taxon>
        <taxon>lamiids</taxon>
        <taxon>Solanales</taxon>
        <taxon>Convolvulaceae</taxon>
        <taxon>Cuscuteae</taxon>
        <taxon>Cuscuta</taxon>
        <taxon>Cuscuta subgen. Cuscuta</taxon>
    </lineage>
</organism>
<comment type="caution">
    <text evidence="4">The sequence shown here is derived from an EMBL/GenBank/DDBJ whole genome shotgun (WGS) entry which is preliminary data.</text>
</comment>
<evidence type="ECO:0000313" key="5">
    <source>
        <dbReference type="Proteomes" id="UP001152523"/>
    </source>
</evidence>
<dbReference type="PROSITE" id="PS50158">
    <property type="entry name" value="ZF_CCHC"/>
    <property type="match status" value="1"/>
</dbReference>
<gene>
    <name evidence="4" type="ORF">CEPIT_LOCUS42128</name>
</gene>
<keyword evidence="1" id="KW-0479">Metal-binding</keyword>
<keyword evidence="1" id="KW-0862">Zinc</keyword>
<evidence type="ECO:0000256" key="2">
    <source>
        <dbReference type="SAM" id="MobiDB-lite"/>
    </source>
</evidence>
<feature type="compositionally biased region" description="Polar residues" evidence="2">
    <location>
        <begin position="117"/>
        <end position="128"/>
    </location>
</feature>
<protein>
    <recommendedName>
        <fullName evidence="3">CCHC-type domain-containing protein</fullName>
    </recommendedName>
</protein>
<evidence type="ECO:0000313" key="4">
    <source>
        <dbReference type="EMBL" id="CAH9145323.1"/>
    </source>
</evidence>
<dbReference type="GO" id="GO:0003676">
    <property type="term" value="F:nucleic acid binding"/>
    <property type="evidence" value="ECO:0007669"/>
    <property type="project" value="InterPro"/>
</dbReference>
<sequence length="313" mass="34541">MIKELVKGISSGFTKLEKSPELSPELTKSRRSFTGVQLRRVELHNASSRLKLGLATCTFLRVTSNQGRREMEGKRMATRNDPKGQASVAYLEASRAVSRAFTGRGIGHGGREGRQAANANQVGSMCNMNTRRNERRRQARRDRATSQRDMTVSQTHPWANDQGGESTLTAPASPVKKKRNSKWHTSFPYSLRPSKCSNCSQKHFGKCNEPPMCYKCGSTTHMKLSCPWRRQRETLQAEEGLTVEGNHTEPTMSNATSVNQGGAQARVYAMTEADARANPDSVAGKHVFPCISRLTLVIYVVGIECGPPRGQTG</sequence>